<accession>A0A0A9GUN8</accession>
<proteinExistence type="predicted"/>
<sequence>MVQTLLRVKTPGQDEIRTTDIGVVLIASGNCSTPCHLQETVEERMGSHLEYLQHHLFIIGPSVCRCRNPR</sequence>
<reference evidence="1" key="2">
    <citation type="journal article" date="2015" name="Data Brief">
        <title>Shoot transcriptome of the giant reed, Arundo donax.</title>
        <authorList>
            <person name="Barrero R.A."/>
            <person name="Guerrero F.D."/>
            <person name="Moolhuijzen P."/>
            <person name="Goolsby J.A."/>
            <person name="Tidwell J."/>
            <person name="Bellgard S.E."/>
            <person name="Bellgard M.I."/>
        </authorList>
    </citation>
    <scope>NUCLEOTIDE SEQUENCE</scope>
    <source>
        <tissue evidence="1">Shoot tissue taken approximately 20 cm above the soil surface</tissue>
    </source>
</reference>
<name>A0A0A9GUN8_ARUDO</name>
<reference evidence="1" key="1">
    <citation type="submission" date="2014-09" db="EMBL/GenBank/DDBJ databases">
        <authorList>
            <person name="Magalhaes I.L.F."/>
            <person name="Oliveira U."/>
            <person name="Santos F.R."/>
            <person name="Vidigal T.H.D.A."/>
            <person name="Brescovit A.D."/>
            <person name="Santos A.J."/>
        </authorList>
    </citation>
    <scope>NUCLEOTIDE SEQUENCE</scope>
    <source>
        <tissue evidence="1">Shoot tissue taken approximately 20 cm above the soil surface</tissue>
    </source>
</reference>
<protein>
    <submittedName>
        <fullName evidence="1">CB5LP</fullName>
    </submittedName>
</protein>
<dbReference type="EMBL" id="GBRH01170647">
    <property type="protein sequence ID" value="JAE27249.1"/>
    <property type="molecule type" value="Transcribed_RNA"/>
</dbReference>
<dbReference type="AlphaFoldDB" id="A0A0A9GUN8"/>
<organism evidence="1">
    <name type="scientific">Arundo donax</name>
    <name type="common">Giant reed</name>
    <name type="synonym">Donax arundinaceus</name>
    <dbReference type="NCBI Taxonomy" id="35708"/>
    <lineage>
        <taxon>Eukaryota</taxon>
        <taxon>Viridiplantae</taxon>
        <taxon>Streptophyta</taxon>
        <taxon>Embryophyta</taxon>
        <taxon>Tracheophyta</taxon>
        <taxon>Spermatophyta</taxon>
        <taxon>Magnoliopsida</taxon>
        <taxon>Liliopsida</taxon>
        <taxon>Poales</taxon>
        <taxon>Poaceae</taxon>
        <taxon>PACMAD clade</taxon>
        <taxon>Arundinoideae</taxon>
        <taxon>Arundineae</taxon>
        <taxon>Arundo</taxon>
    </lineage>
</organism>
<evidence type="ECO:0000313" key="1">
    <source>
        <dbReference type="EMBL" id="JAE27249.1"/>
    </source>
</evidence>